<comment type="similarity">
    <text evidence="1">Belongs to the glycosyl hydrolase 16 family.</text>
</comment>
<dbReference type="AlphaFoldDB" id="R7VI25"/>
<dbReference type="STRING" id="283909.R7VI25"/>
<dbReference type="PANTHER" id="PTHR10963:SF55">
    <property type="entry name" value="GLYCOSIDE HYDROLASE FAMILY 16 PROTEIN"/>
    <property type="match status" value="1"/>
</dbReference>
<evidence type="ECO:0000256" key="2">
    <source>
        <dbReference type="SAM" id="SignalP"/>
    </source>
</evidence>
<dbReference type="PROSITE" id="PS51762">
    <property type="entry name" value="GH16_2"/>
    <property type="match status" value="1"/>
</dbReference>
<dbReference type="OMA" id="PNDIECE"/>
<dbReference type="EMBL" id="AMQN01004387">
    <property type="status" value="NOT_ANNOTATED_CDS"/>
    <property type="molecule type" value="Genomic_DNA"/>
</dbReference>
<organism evidence="4">
    <name type="scientific">Capitella teleta</name>
    <name type="common">Polychaete worm</name>
    <dbReference type="NCBI Taxonomy" id="283909"/>
    <lineage>
        <taxon>Eukaryota</taxon>
        <taxon>Metazoa</taxon>
        <taxon>Spiralia</taxon>
        <taxon>Lophotrochozoa</taxon>
        <taxon>Annelida</taxon>
        <taxon>Polychaeta</taxon>
        <taxon>Sedentaria</taxon>
        <taxon>Scolecida</taxon>
        <taxon>Capitellidae</taxon>
        <taxon>Capitella</taxon>
    </lineage>
</organism>
<dbReference type="EMBL" id="AMQN01004386">
    <property type="status" value="NOT_ANNOTATED_CDS"/>
    <property type="molecule type" value="Genomic_DNA"/>
</dbReference>
<dbReference type="EMBL" id="KB293438">
    <property type="protein sequence ID" value="ELU15961.1"/>
    <property type="molecule type" value="Genomic_DNA"/>
</dbReference>
<dbReference type="GO" id="GO:0004553">
    <property type="term" value="F:hydrolase activity, hydrolyzing O-glycosyl compounds"/>
    <property type="evidence" value="ECO:0007669"/>
    <property type="project" value="InterPro"/>
</dbReference>
<dbReference type="InterPro" id="IPR000757">
    <property type="entry name" value="Beta-glucanase-like"/>
</dbReference>
<evidence type="ECO:0000256" key="1">
    <source>
        <dbReference type="ARBA" id="ARBA00006865"/>
    </source>
</evidence>
<reference evidence="5" key="3">
    <citation type="submission" date="2015-06" db="UniProtKB">
        <authorList>
            <consortium name="EnsemblMetazoa"/>
        </authorList>
    </citation>
    <scope>IDENTIFICATION</scope>
</reference>
<feature type="signal peptide" evidence="2">
    <location>
        <begin position="1"/>
        <end position="15"/>
    </location>
</feature>
<dbReference type="SUPFAM" id="SSF49899">
    <property type="entry name" value="Concanavalin A-like lectins/glucanases"/>
    <property type="match status" value="1"/>
</dbReference>
<accession>R7VI25</accession>
<dbReference type="GO" id="GO:0005975">
    <property type="term" value="P:carbohydrate metabolic process"/>
    <property type="evidence" value="ECO:0007669"/>
    <property type="project" value="InterPro"/>
</dbReference>
<dbReference type="PANTHER" id="PTHR10963">
    <property type="entry name" value="GLYCOSYL HYDROLASE-RELATED"/>
    <property type="match status" value="1"/>
</dbReference>
<dbReference type="Proteomes" id="UP000014760">
    <property type="component" value="Unassembled WGS sequence"/>
</dbReference>
<feature type="chain" id="PRO_5011952063" description="GH16 domain-containing protein" evidence="2">
    <location>
        <begin position="16"/>
        <end position="383"/>
    </location>
</feature>
<dbReference type="HOGENOM" id="CLU_019533_1_2_1"/>
<dbReference type="OrthoDB" id="4781at2759"/>
<protein>
    <recommendedName>
        <fullName evidence="3">GH16 domain-containing protein</fullName>
    </recommendedName>
</protein>
<gene>
    <name evidence="4" type="ORF">CAPTEDRAFT_171095</name>
</gene>
<keyword evidence="2" id="KW-0732">Signal</keyword>
<evidence type="ECO:0000313" key="4">
    <source>
        <dbReference type="EMBL" id="ELU15961.1"/>
    </source>
</evidence>
<evidence type="ECO:0000313" key="6">
    <source>
        <dbReference type="Proteomes" id="UP000014760"/>
    </source>
</evidence>
<reference evidence="6" key="1">
    <citation type="submission" date="2012-12" db="EMBL/GenBank/DDBJ databases">
        <authorList>
            <person name="Hellsten U."/>
            <person name="Grimwood J."/>
            <person name="Chapman J.A."/>
            <person name="Shapiro H."/>
            <person name="Aerts A."/>
            <person name="Otillar R.P."/>
            <person name="Terry A.Y."/>
            <person name="Boore J.L."/>
            <person name="Simakov O."/>
            <person name="Marletaz F."/>
            <person name="Cho S.-J."/>
            <person name="Edsinger-Gonzales E."/>
            <person name="Havlak P."/>
            <person name="Kuo D.-H."/>
            <person name="Larsson T."/>
            <person name="Lv J."/>
            <person name="Arendt D."/>
            <person name="Savage R."/>
            <person name="Osoegawa K."/>
            <person name="de Jong P."/>
            <person name="Lindberg D.R."/>
            <person name="Seaver E.C."/>
            <person name="Weisblat D.A."/>
            <person name="Putnam N.H."/>
            <person name="Grigoriev I.V."/>
            <person name="Rokhsar D.S."/>
        </authorList>
    </citation>
    <scope>NUCLEOTIDE SEQUENCE</scope>
    <source>
        <strain evidence="6">I ESC-2004</strain>
    </source>
</reference>
<evidence type="ECO:0000259" key="3">
    <source>
        <dbReference type="PROSITE" id="PS51762"/>
    </source>
</evidence>
<sequence>MKFLLVFALLGAALGQEWNLIWEDEFDSLDEEKWEHEVTAWGGGNGEFQVYTPDPENSYVRDGLLFIKPSLLPENINPATGEPFGEDFLTNGHLDLEELYGNCTDADPETNCIRHGSEANIPPTMSARLRTYQRFAFGQGRAELRAKMPRGDWLWPAMWMLPEDWAYGDWPMSGEIDIVETMGNEDLKFTDSGEDTGIQKMGSTTHWGPSFDQNRYYLTLTDRLNYTHDFANYFHDYVIEWDENSIRWYLDDEFILSVPDPPVNEQEEFSFYDLGAPWSEGTANPWEGASPMAPFDQDFHFLLNVAVGGIGGYIPDDVINRGDNELYGKPWNNTQTQVTYTCLPRLPNVLCLLGWDARDRWLWTWEGEDAAMQVDYIRVYERA</sequence>
<dbReference type="Gene3D" id="2.60.120.200">
    <property type="match status" value="1"/>
</dbReference>
<name>R7VI25_CAPTE</name>
<dbReference type="FunCoup" id="R7VI25">
    <property type="interactions" value="45"/>
</dbReference>
<proteinExistence type="inferred from homology"/>
<feature type="domain" description="GH16" evidence="3">
    <location>
        <begin position="70"/>
        <end position="383"/>
    </location>
</feature>
<keyword evidence="6" id="KW-1185">Reference proteome</keyword>
<evidence type="ECO:0000313" key="5">
    <source>
        <dbReference type="EnsemblMetazoa" id="CapteP171095"/>
    </source>
</evidence>
<dbReference type="Pfam" id="PF00722">
    <property type="entry name" value="Glyco_hydro_16"/>
    <property type="match status" value="1"/>
</dbReference>
<dbReference type="InterPro" id="IPR013320">
    <property type="entry name" value="ConA-like_dom_sf"/>
</dbReference>
<dbReference type="InterPro" id="IPR050546">
    <property type="entry name" value="Glycosyl_Hydrlase_16"/>
</dbReference>
<reference evidence="4 6" key="2">
    <citation type="journal article" date="2013" name="Nature">
        <title>Insights into bilaterian evolution from three spiralian genomes.</title>
        <authorList>
            <person name="Simakov O."/>
            <person name="Marletaz F."/>
            <person name="Cho S.J."/>
            <person name="Edsinger-Gonzales E."/>
            <person name="Havlak P."/>
            <person name="Hellsten U."/>
            <person name="Kuo D.H."/>
            <person name="Larsson T."/>
            <person name="Lv J."/>
            <person name="Arendt D."/>
            <person name="Savage R."/>
            <person name="Osoegawa K."/>
            <person name="de Jong P."/>
            <person name="Grimwood J."/>
            <person name="Chapman J.A."/>
            <person name="Shapiro H."/>
            <person name="Aerts A."/>
            <person name="Otillar R.P."/>
            <person name="Terry A.Y."/>
            <person name="Boore J.L."/>
            <person name="Grigoriev I.V."/>
            <person name="Lindberg D.R."/>
            <person name="Seaver E.C."/>
            <person name="Weisblat D.A."/>
            <person name="Putnam N.H."/>
            <person name="Rokhsar D.S."/>
        </authorList>
    </citation>
    <scope>NUCLEOTIDE SEQUENCE</scope>
    <source>
        <strain evidence="4 6">I ESC-2004</strain>
    </source>
</reference>
<dbReference type="EnsemblMetazoa" id="CapteT171095">
    <property type="protein sequence ID" value="CapteP171095"/>
    <property type="gene ID" value="CapteG171095"/>
</dbReference>